<evidence type="ECO:0000313" key="2">
    <source>
        <dbReference type="Proteomes" id="UP000789920"/>
    </source>
</evidence>
<gene>
    <name evidence="1" type="ORF">RPERSI_LOCUS21061</name>
</gene>
<feature type="non-terminal residue" evidence="1">
    <location>
        <position position="1"/>
    </location>
</feature>
<protein>
    <submittedName>
        <fullName evidence="1">34850_t:CDS:1</fullName>
    </submittedName>
</protein>
<dbReference type="Proteomes" id="UP000789920">
    <property type="component" value="Unassembled WGS sequence"/>
</dbReference>
<accession>A0ACA9RQ79</accession>
<dbReference type="EMBL" id="CAJVQC010060796">
    <property type="protein sequence ID" value="CAG8801160.1"/>
    <property type="molecule type" value="Genomic_DNA"/>
</dbReference>
<keyword evidence="2" id="KW-1185">Reference proteome</keyword>
<proteinExistence type="predicted"/>
<evidence type="ECO:0000313" key="1">
    <source>
        <dbReference type="EMBL" id="CAG8801160.1"/>
    </source>
</evidence>
<organism evidence="1 2">
    <name type="scientific">Racocetra persica</name>
    <dbReference type="NCBI Taxonomy" id="160502"/>
    <lineage>
        <taxon>Eukaryota</taxon>
        <taxon>Fungi</taxon>
        <taxon>Fungi incertae sedis</taxon>
        <taxon>Mucoromycota</taxon>
        <taxon>Glomeromycotina</taxon>
        <taxon>Glomeromycetes</taxon>
        <taxon>Diversisporales</taxon>
        <taxon>Gigasporaceae</taxon>
        <taxon>Racocetra</taxon>
    </lineage>
</organism>
<name>A0ACA9RQ79_9GLOM</name>
<reference evidence="1" key="1">
    <citation type="submission" date="2021-06" db="EMBL/GenBank/DDBJ databases">
        <authorList>
            <person name="Kallberg Y."/>
            <person name="Tangrot J."/>
            <person name="Rosling A."/>
        </authorList>
    </citation>
    <scope>NUCLEOTIDE SEQUENCE</scope>
    <source>
        <strain evidence="1">MA461A</strain>
    </source>
</reference>
<comment type="caution">
    <text evidence="1">The sequence shown here is derived from an EMBL/GenBank/DDBJ whole genome shotgun (WGS) entry which is preliminary data.</text>
</comment>
<sequence length="272" mass="31562">GPDTPQNNANPFMIYLKEEDKNNINEVYIRKRRKVEKNETSKVQNIVVNDPQAESSKISKVKKKRNSLQGPRFHKPTIVTAQYADDRKFRTIALYCQANINRITTNIILDSSSARKVENLSINIGEYSLSINVVVADTDIYSAIVDVKIQVSIEFRHVTRIPRVEAISKKKTKEESSDKSKSEYESSSESDKSTEYEDKQLEEKIYTLNLWQKIEKKNLKQMYKIEDSFDSFPKLNVGELDEKQQEEFYNLVNEYIDIFAQNDSNLGRTNKI</sequence>